<sequence length="15" mass="1673">MLPSVLIMPGPKIYN</sequence>
<evidence type="ECO:0000313" key="1">
    <source>
        <dbReference type="EMBL" id="JAD58249.1"/>
    </source>
</evidence>
<reference evidence="1" key="2">
    <citation type="journal article" date="2015" name="Data Brief">
        <title>Shoot transcriptome of the giant reed, Arundo donax.</title>
        <authorList>
            <person name="Barrero R.A."/>
            <person name="Guerrero F.D."/>
            <person name="Moolhuijzen P."/>
            <person name="Goolsby J.A."/>
            <person name="Tidwell J."/>
            <person name="Bellgard S.E."/>
            <person name="Bellgard M.I."/>
        </authorList>
    </citation>
    <scope>NUCLEOTIDE SEQUENCE</scope>
    <source>
        <tissue evidence="1">Shoot tissue taken approximately 20 cm above the soil surface</tissue>
    </source>
</reference>
<reference evidence="1" key="1">
    <citation type="submission" date="2014-09" db="EMBL/GenBank/DDBJ databases">
        <authorList>
            <person name="Magalhaes I.L.F."/>
            <person name="Oliveira U."/>
            <person name="Santos F.R."/>
            <person name="Vidigal T.H.D.A."/>
            <person name="Brescovit A.D."/>
            <person name="Santos A.J."/>
        </authorList>
    </citation>
    <scope>NUCLEOTIDE SEQUENCE</scope>
    <source>
        <tissue evidence="1">Shoot tissue taken approximately 20 cm above the soil surface</tissue>
    </source>
</reference>
<protein>
    <submittedName>
        <fullName evidence="1">Uncharacterized protein</fullName>
    </submittedName>
</protein>
<dbReference type="EMBL" id="GBRH01239646">
    <property type="protein sequence ID" value="JAD58249.1"/>
    <property type="molecule type" value="Transcribed_RNA"/>
</dbReference>
<name>A0A0A9B2M6_ARUDO</name>
<proteinExistence type="predicted"/>
<accession>A0A0A9B2M6</accession>
<organism evidence="1">
    <name type="scientific">Arundo donax</name>
    <name type="common">Giant reed</name>
    <name type="synonym">Donax arundinaceus</name>
    <dbReference type="NCBI Taxonomy" id="35708"/>
    <lineage>
        <taxon>Eukaryota</taxon>
        <taxon>Viridiplantae</taxon>
        <taxon>Streptophyta</taxon>
        <taxon>Embryophyta</taxon>
        <taxon>Tracheophyta</taxon>
        <taxon>Spermatophyta</taxon>
        <taxon>Magnoliopsida</taxon>
        <taxon>Liliopsida</taxon>
        <taxon>Poales</taxon>
        <taxon>Poaceae</taxon>
        <taxon>PACMAD clade</taxon>
        <taxon>Arundinoideae</taxon>
        <taxon>Arundineae</taxon>
        <taxon>Arundo</taxon>
    </lineage>
</organism>